<comment type="similarity">
    <text evidence="1">Belongs to the glycosyltransferase 2 family.</text>
</comment>
<dbReference type="InterPro" id="IPR029044">
    <property type="entry name" value="Nucleotide-diphossugar_trans"/>
</dbReference>
<reference evidence="3" key="1">
    <citation type="submission" date="2022-06" db="EMBL/GenBank/DDBJ databases">
        <title>Alkalicoccobacillus porphyridii sp. nov., isolated from a marine red alga, Porphyridium purpureum and reclassification of Shouchella plakortidis and Shouchella gibsonii as Alkalicoccobacillus plakortidis comb. nov. and Alkalicoccobacillus gibsonii comb. nov.</title>
        <authorList>
            <person name="Kim K.H."/>
            <person name="Lee J.K."/>
            <person name="Han D.M."/>
            <person name="Baek J.H."/>
            <person name="Jeon C.O."/>
        </authorList>
    </citation>
    <scope>NUCLEOTIDE SEQUENCE</scope>
    <source>
        <strain evidence="3">DSM 19153</strain>
    </source>
</reference>
<gene>
    <name evidence="3" type="ORF">NDM98_09595</name>
</gene>
<evidence type="ECO:0000259" key="2">
    <source>
        <dbReference type="Pfam" id="PF00535"/>
    </source>
</evidence>
<dbReference type="EMBL" id="JAMQJY010000001">
    <property type="protein sequence ID" value="MCM2675719.1"/>
    <property type="molecule type" value="Genomic_DNA"/>
</dbReference>
<dbReference type="InterPro" id="IPR001173">
    <property type="entry name" value="Glyco_trans_2-like"/>
</dbReference>
<evidence type="ECO:0000313" key="3">
    <source>
        <dbReference type="EMBL" id="MCM2675719.1"/>
    </source>
</evidence>
<protein>
    <submittedName>
        <fullName evidence="3">Glycosyltransferase</fullName>
    </submittedName>
</protein>
<organism evidence="3 4">
    <name type="scientific">Alkalicoccobacillus plakortidis</name>
    <dbReference type="NCBI Taxonomy" id="444060"/>
    <lineage>
        <taxon>Bacteria</taxon>
        <taxon>Bacillati</taxon>
        <taxon>Bacillota</taxon>
        <taxon>Bacilli</taxon>
        <taxon>Bacillales</taxon>
        <taxon>Bacillaceae</taxon>
        <taxon>Alkalicoccobacillus</taxon>
    </lineage>
</organism>
<keyword evidence="4" id="KW-1185">Reference proteome</keyword>
<dbReference type="SUPFAM" id="SSF53448">
    <property type="entry name" value="Nucleotide-diphospho-sugar transferases"/>
    <property type="match status" value="1"/>
</dbReference>
<dbReference type="Proteomes" id="UP001203665">
    <property type="component" value="Unassembled WGS sequence"/>
</dbReference>
<sequence length="249" mass="28680">MTEPLVSVITPVYNSEKFLGETIQSIQKQTYAHWELFLVDDGSTDRSMEIAESFAKKDSRISIIQLKTNQGAAGARNEGINRANGKYVAFLDSDDLWMPEKLELQVHFMEANQYVFSFTSYRIIRENGEKRDKVVHAPEVVTYNSLLKNTIIGCLTVMLNIDVLGKVQMPTIRTRQDFVLWLTILKRGYQAYGLNEELACYRKVSTSISSNKLHAAKRNWSIYRDNENLPLWKACYVFASYAWHGFKKL</sequence>
<proteinExistence type="inferred from homology"/>
<dbReference type="CDD" id="cd00761">
    <property type="entry name" value="Glyco_tranf_GTA_type"/>
    <property type="match status" value="1"/>
</dbReference>
<evidence type="ECO:0000313" key="4">
    <source>
        <dbReference type="Proteomes" id="UP001203665"/>
    </source>
</evidence>
<feature type="domain" description="Glycosyltransferase 2-like" evidence="2">
    <location>
        <begin position="7"/>
        <end position="133"/>
    </location>
</feature>
<dbReference type="Pfam" id="PF00535">
    <property type="entry name" value="Glycos_transf_2"/>
    <property type="match status" value="1"/>
</dbReference>
<name>A0ABT0XKF4_9BACI</name>
<dbReference type="PANTHER" id="PTHR22916:SF3">
    <property type="entry name" value="UDP-GLCNAC:BETAGAL BETA-1,3-N-ACETYLGLUCOSAMINYLTRANSFERASE-LIKE PROTEIN 1"/>
    <property type="match status" value="1"/>
</dbReference>
<dbReference type="Gene3D" id="3.90.550.10">
    <property type="entry name" value="Spore Coat Polysaccharide Biosynthesis Protein SpsA, Chain A"/>
    <property type="match status" value="1"/>
</dbReference>
<dbReference type="PANTHER" id="PTHR22916">
    <property type="entry name" value="GLYCOSYLTRANSFERASE"/>
    <property type="match status" value="1"/>
</dbReference>
<evidence type="ECO:0000256" key="1">
    <source>
        <dbReference type="ARBA" id="ARBA00006739"/>
    </source>
</evidence>
<dbReference type="RefSeq" id="WP_251606823.1">
    <property type="nucleotide sequence ID" value="NZ_JAMQJY010000001.1"/>
</dbReference>
<comment type="caution">
    <text evidence="3">The sequence shown here is derived from an EMBL/GenBank/DDBJ whole genome shotgun (WGS) entry which is preliminary data.</text>
</comment>
<accession>A0ABT0XKF4</accession>